<organism evidence="1">
    <name type="scientific">hydrothermal vent metagenome</name>
    <dbReference type="NCBI Taxonomy" id="652676"/>
    <lineage>
        <taxon>unclassified sequences</taxon>
        <taxon>metagenomes</taxon>
        <taxon>ecological metagenomes</taxon>
    </lineage>
</organism>
<dbReference type="GO" id="GO:0003677">
    <property type="term" value="F:DNA binding"/>
    <property type="evidence" value="ECO:0007669"/>
    <property type="project" value="InterPro"/>
</dbReference>
<dbReference type="InterPro" id="IPR036515">
    <property type="entry name" value="Transposase_17_sf"/>
</dbReference>
<evidence type="ECO:0008006" key="2">
    <source>
        <dbReference type="Google" id="ProtNLM"/>
    </source>
</evidence>
<gene>
    <name evidence="1" type="ORF">MNBD_BACTEROID07-1460</name>
</gene>
<dbReference type="EMBL" id="UOET01000246">
    <property type="protein sequence ID" value="VAW28488.1"/>
    <property type="molecule type" value="Genomic_DNA"/>
</dbReference>
<feature type="non-terminal residue" evidence="1">
    <location>
        <position position="1"/>
    </location>
</feature>
<dbReference type="GO" id="GO:0004803">
    <property type="term" value="F:transposase activity"/>
    <property type="evidence" value="ECO:0007669"/>
    <property type="project" value="InterPro"/>
</dbReference>
<name>A0A3B0UD94_9ZZZZ</name>
<proteinExistence type="predicted"/>
<reference evidence="1" key="1">
    <citation type="submission" date="2018-06" db="EMBL/GenBank/DDBJ databases">
        <authorList>
            <person name="Zhirakovskaya E."/>
        </authorList>
    </citation>
    <scope>NUCLEOTIDE SEQUENCE</scope>
</reference>
<sequence>PQKTRTLNQSIGIMLRSYTNAINKQEKRSGSLFRKQTKAECVNCSKGFSPSFINTKSGALLSVPYLEYPQVCFNYIHNNPVKAGLVNNQTDWEFSSAKDYAGLRNGSIIRKEITKKFIYL</sequence>
<dbReference type="AlphaFoldDB" id="A0A3B0UD94"/>
<protein>
    <recommendedName>
        <fullName evidence="2">Transposase and inactivated derivatives</fullName>
    </recommendedName>
</protein>
<accession>A0A3B0UD94</accession>
<evidence type="ECO:0000313" key="1">
    <source>
        <dbReference type="EMBL" id="VAW28488.1"/>
    </source>
</evidence>
<dbReference type="GO" id="GO:0006313">
    <property type="term" value="P:DNA transposition"/>
    <property type="evidence" value="ECO:0007669"/>
    <property type="project" value="InterPro"/>
</dbReference>
<dbReference type="Gene3D" id="3.30.70.1290">
    <property type="entry name" value="Transposase IS200-like"/>
    <property type="match status" value="1"/>
</dbReference>